<evidence type="ECO:0000256" key="2">
    <source>
        <dbReference type="SAM" id="Phobius"/>
    </source>
</evidence>
<reference evidence="5 6" key="1">
    <citation type="submission" date="2020-11" db="EMBL/GenBank/DDBJ databases">
        <authorList>
            <person name="Wallbank WR R."/>
            <person name="Pardo Diaz C."/>
            <person name="Kozak K."/>
            <person name="Martin S."/>
            <person name="Jiggins C."/>
            <person name="Moest M."/>
            <person name="Warren A I."/>
            <person name="Generalovic N T."/>
            <person name="Byers J.R.P. K."/>
            <person name="Montejo-Kovacevich G."/>
            <person name="Yen C E."/>
        </authorList>
    </citation>
    <scope>NUCLEOTIDE SEQUENCE [LARGE SCALE GENOMIC DNA]</scope>
</reference>
<evidence type="ECO:0000256" key="1">
    <source>
        <dbReference type="SAM" id="MobiDB-lite"/>
    </source>
</evidence>
<protein>
    <recommendedName>
        <fullName evidence="4">EGF-like domain-containing protein</fullName>
    </recommendedName>
</protein>
<feature type="domain" description="EGF-like" evidence="4">
    <location>
        <begin position="57"/>
        <end position="88"/>
    </location>
</feature>
<dbReference type="PANTHER" id="PTHR24047">
    <property type="entry name" value="FI01909P-RELATED"/>
    <property type="match status" value="1"/>
</dbReference>
<dbReference type="EMBL" id="LR899011">
    <property type="protein sequence ID" value="CAD7085511.1"/>
    <property type="molecule type" value="Genomic_DNA"/>
</dbReference>
<keyword evidence="2" id="KW-1133">Transmembrane helix</keyword>
<dbReference type="InterPro" id="IPR053255">
    <property type="entry name" value="EGF-like_domain"/>
</dbReference>
<dbReference type="PANTHER" id="PTHR24047:SF32">
    <property type="entry name" value="FI01909P-RELATED"/>
    <property type="match status" value="1"/>
</dbReference>
<dbReference type="InterPro" id="IPR000742">
    <property type="entry name" value="EGF"/>
</dbReference>
<evidence type="ECO:0000313" key="6">
    <source>
        <dbReference type="Proteomes" id="UP000594454"/>
    </source>
</evidence>
<dbReference type="AlphaFoldDB" id="A0A7R8URA8"/>
<feature type="signal peptide" evidence="3">
    <location>
        <begin position="1"/>
        <end position="20"/>
    </location>
</feature>
<evidence type="ECO:0000259" key="4">
    <source>
        <dbReference type="SMART" id="SM00181"/>
    </source>
</evidence>
<organism evidence="5 6">
    <name type="scientific">Hermetia illucens</name>
    <name type="common">Black soldier fly</name>
    <dbReference type="NCBI Taxonomy" id="343691"/>
    <lineage>
        <taxon>Eukaryota</taxon>
        <taxon>Metazoa</taxon>
        <taxon>Ecdysozoa</taxon>
        <taxon>Arthropoda</taxon>
        <taxon>Hexapoda</taxon>
        <taxon>Insecta</taxon>
        <taxon>Pterygota</taxon>
        <taxon>Neoptera</taxon>
        <taxon>Endopterygota</taxon>
        <taxon>Diptera</taxon>
        <taxon>Brachycera</taxon>
        <taxon>Stratiomyomorpha</taxon>
        <taxon>Stratiomyidae</taxon>
        <taxon>Hermetiinae</taxon>
        <taxon>Hermetia</taxon>
    </lineage>
</organism>
<keyword evidence="2" id="KW-0472">Membrane</keyword>
<sequence>MRLLPIFAAWTIGYFGLVYCSGICSEVVEVKGVKTKQRIRKFCCPGYERIKNTCRPTCEPYCINSKCIAPNKCKCNRGYEPVNSFRCNPTCYNCTYGFCLAPGMCECYRGYEWNTTRRECVPSCDPPCVNGYCSDRNFCVCYDGYHISKDNLFICVKNGPHSTTTTSTTAEASTPVILDSTSWVGRMKVKSSSSYEASSSSEDTQDILETSSDKVEESSAETSAEDILALRFQTTTRIPETSGFGSKDSNVLHLTSFGIDYVSTGRDVATEAPKFELTTVEDDTPRTSANTETSPLPILVWKKDQEGPIAGDDSYFTKLHDERLDTTRKPPPIHAHTTEFYDKDVLRSYIAPGTGFYLLYVLLSVFVVIAILFLVYLLSERYHGKEYNIARLEKRKGVVKYSAEQSDVITAW</sequence>
<dbReference type="OrthoDB" id="7917283at2759"/>
<keyword evidence="3" id="KW-0732">Signal</keyword>
<feature type="chain" id="PRO_5031435425" description="EGF-like domain-containing protein" evidence="3">
    <location>
        <begin position="21"/>
        <end position="412"/>
    </location>
</feature>
<accession>A0A7R8URA8</accession>
<proteinExistence type="predicted"/>
<dbReference type="InParanoid" id="A0A7R8URA8"/>
<name>A0A7R8URA8_HERIL</name>
<feature type="domain" description="EGF-like" evidence="4">
    <location>
        <begin position="123"/>
        <end position="156"/>
    </location>
</feature>
<keyword evidence="6" id="KW-1185">Reference proteome</keyword>
<gene>
    <name evidence="5" type="ORF">HERILL_LOCUS8350</name>
</gene>
<dbReference type="Proteomes" id="UP000594454">
    <property type="component" value="Chromosome 3"/>
</dbReference>
<dbReference type="SMART" id="SM00181">
    <property type="entry name" value="EGF"/>
    <property type="match status" value="2"/>
</dbReference>
<evidence type="ECO:0000256" key="3">
    <source>
        <dbReference type="SAM" id="SignalP"/>
    </source>
</evidence>
<dbReference type="Gene3D" id="2.10.25.10">
    <property type="entry name" value="Laminin"/>
    <property type="match status" value="2"/>
</dbReference>
<dbReference type="InterPro" id="IPR009030">
    <property type="entry name" value="Growth_fac_rcpt_cys_sf"/>
</dbReference>
<dbReference type="SUPFAM" id="SSF57184">
    <property type="entry name" value="Growth factor receptor domain"/>
    <property type="match status" value="1"/>
</dbReference>
<feature type="transmembrane region" description="Helical" evidence="2">
    <location>
        <begin position="357"/>
        <end position="378"/>
    </location>
</feature>
<evidence type="ECO:0000313" key="5">
    <source>
        <dbReference type="EMBL" id="CAD7085511.1"/>
    </source>
</evidence>
<feature type="region of interest" description="Disordered" evidence="1">
    <location>
        <begin position="194"/>
        <end position="222"/>
    </location>
</feature>
<keyword evidence="2" id="KW-0812">Transmembrane</keyword>